<evidence type="ECO:0000313" key="3">
    <source>
        <dbReference type="EMBL" id="AKE38535.1"/>
    </source>
</evidence>
<evidence type="ECO:0000256" key="1">
    <source>
        <dbReference type="ARBA" id="ARBA00005953"/>
    </source>
</evidence>
<evidence type="ECO:0000256" key="2">
    <source>
        <dbReference type="ARBA" id="ARBA00022801"/>
    </source>
</evidence>
<dbReference type="OrthoDB" id="9799036at2"/>
<comment type="similarity">
    <text evidence="1">Belongs to the 4-hydroxybenzoyl-CoA thioesterase family.</text>
</comment>
<proteinExistence type="inferred from homology"/>
<dbReference type="EC" id="3.1.2.-" evidence="3"/>
<name>A0A0F6QVR7_9CORY</name>
<dbReference type="PANTHER" id="PTHR31793:SF27">
    <property type="entry name" value="NOVEL THIOESTERASE SUPERFAMILY DOMAIN AND SAPOSIN A-TYPE DOMAIN CONTAINING PROTEIN (0610012H03RIK)"/>
    <property type="match status" value="1"/>
</dbReference>
<dbReference type="RefSeq" id="WP_035106795.1">
    <property type="nucleotide sequence ID" value="NZ_CP011311.1"/>
</dbReference>
<dbReference type="HOGENOM" id="CLU_101141_2_1_11"/>
<dbReference type="InterPro" id="IPR029069">
    <property type="entry name" value="HotDog_dom_sf"/>
</dbReference>
<keyword evidence="4" id="KW-1185">Reference proteome</keyword>
<dbReference type="PATRIC" id="fig|161896.4.peg.545"/>
<dbReference type="Pfam" id="PF13279">
    <property type="entry name" value="4HBT_2"/>
    <property type="match status" value="1"/>
</dbReference>
<dbReference type="EMBL" id="CP011311">
    <property type="protein sequence ID" value="AKE38535.1"/>
    <property type="molecule type" value="Genomic_DNA"/>
</dbReference>
<dbReference type="SUPFAM" id="SSF54637">
    <property type="entry name" value="Thioesterase/thiol ester dehydrase-isomerase"/>
    <property type="match status" value="1"/>
</dbReference>
<keyword evidence="2 3" id="KW-0378">Hydrolase</keyword>
<dbReference type="KEGG" id="ccj:UL81_02770"/>
<dbReference type="PANTHER" id="PTHR31793">
    <property type="entry name" value="4-HYDROXYBENZOYL-COA THIOESTERASE FAMILY MEMBER"/>
    <property type="match status" value="1"/>
</dbReference>
<dbReference type="Proteomes" id="UP000033566">
    <property type="component" value="Chromosome"/>
</dbReference>
<protein>
    <submittedName>
        <fullName evidence="3">Putative thioesterase</fullName>
        <ecNumber evidence="3">3.1.2.-</ecNumber>
    </submittedName>
</protein>
<organism evidence="3 4">
    <name type="scientific">Corynebacterium camporealensis</name>
    <dbReference type="NCBI Taxonomy" id="161896"/>
    <lineage>
        <taxon>Bacteria</taxon>
        <taxon>Bacillati</taxon>
        <taxon>Actinomycetota</taxon>
        <taxon>Actinomycetes</taxon>
        <taxon>Mycobacteriales</taxon>
        <taxon>Corynebacteriaceae</taxon>
        <taxon>Corynebacterium</taxon>
    </lineage>
</organism>
<dbReference type="GO" id="GO:0047617">
    <property type="term" value="F:fatty acyl-CoA hydrolase activity"/>
    <property type="evidence" value="ECO:0007669"/>
    <property type="project" value="TreeGrafter"/>
</dbReference>
<accession>A0A0F6QVR7</accession>
<dbReference type="AlphaFoldDB" id="A0A0F6QVR7"/>
<dbReference type="InterPro" id="IPR050563">
    <property type="entry name" value="4-hydroxybenzoyl-CoA_TE"/>
</dbReference>
<dbReference type="Gene3D" id="3.10.129.10">
    <property type="entry name" value="Hotdog Thioesterase"/>
    <property type="match status" value="1"/>
</dbReference>
<dbReference type="CDD" id="cd00586">
    <property type="entry name" value="4HBT"/>
    <property type="match status" value="1"/>
</dbReference>
<reference evidence="3 4" key="1">
    <citation type="journal article" date="2015" name="Genome Announc.">
        <title>Complete Genome Sequence of Corynebacterium camporealensis DSM 44610, Isolated from the Milk of a Manchega Sheep with Subclinical Mastitis.</title>
        <authorList>
            <person name="Ruckert C."/>
            <person name="Albersmeier A."/>
            <person name="Winkler A."/>
            <person name="Tauch A."/>
        </authorList>
    </citation>
    <scope>NUCLEOTIDE SEQUENCE [LARGE SCALE GENOMIC DNA]</scope>
    <source>
        <strain evidence="3 4">DSM 44610</strain>
    </source>
</reference>
<sequence length="135" mass="15305">MYKTLIRPRYSENDAAGHINNTVYAVWFEDARREIFKLFVPDLAPAPWNLLLVQSNITYKAEVTWVELVEVSTWVARVGNSSFTLYEEMRQEGDLKAISEATYVQVDSVSRSPAPIPSSIVESLEKHTKLEGVKG</sequence>
<evidence type="ECO:0000313" key="4">
    <source>
        <dbReference type="Proteomes" id="UP000033566"/>
    </source>
</evidence>
<gene>
    <name evidence="3" type="ORF">UL81_02770</name>
</gene>